<feature type="transmembrane region" description="Helical" evidence="1">
    <location>
        <begin position="101"/>
        <end position="120"/>
    </location>
</feature>
<evidence type="ECO:0000256" key="1">
    <source>
        <dbReference type="SAM" id="Phobius"/>
    </source>
</evidence>
<dbReference type="AlphaFoldDB" id="A0A7H1B140"/>
<dbReference type="KEGG" id="sxn:IAG42_01660"/>
<gene>
    <name evidence="2" type="ORF">IAG42_01660</name>
</gene>
<dbReference type="Proteomes" id="UP000516428">
    <property type="component" value="Chromosome"/>
</dbReference>
<keyword evidence="3" id="KW-1185">Reference proteome</keyword>
<keyword evidence="1" id="KW-0812">Transmembrane</keyword>
<organism evidence="2 3">
    <name type="scientific">Streptomyces xanthii</name>
    <dbReference type="NCBI Taxonomy" id="2768069"/>
    <lineage>
        <taxon>Bacteria</taxon>
        <taxon>Bacillati</taxon>
        <taxon>Actinomycetota</taxon>
        <taxon>Actinomycetes</taxon>
        <taxon>Kitasatosporales</taxon>
        <taxon>Streptomycetaceae</taxon>
        <taxon>Streptomyces</taxon>
    </lineage>
</organism>
<evidence type="ECO:0000313" key="3">
    <source>
        <dbReference type="Proteomes" id="UP000516428"/>
    </source>
</evidence>
<name>A0A7H1B140_9ACTN</name>
<evidence type="ECO:0000313" key="2">
    <source>
        <dbReference type="EMBL" id="QNS02445.1"/>
    </source>
</evidence>
<feature type="transmembrane region" description="Helical" evidence="1">
    <location>
        <begin position="21"/>
        <end position="38"/>
    </location>
</feature>
<keyword evidence="1" id="KW-0472">Membrane</keyword>
<dbReference type="EMBL" id="CP061281">
    <property type="protein sequence ID" value="QNS02445.1"/>
    <property type="molecule type" value="Genomic_DNA"/>
</dbReference>
<accession>A0A7H1B140</accession>
<proteinExistence type="predicted"/>
<keyword evidence="1" id="KW-1133">Transmembrane helix</keyword>
<protein>
    <recommendedName>
        <fullName evidence="4">Integral membrane protein</fullName>
    </recommendedName>
</protein>
<dbReference type="RefSeq" id="WP_188335200.1">
    <property type="nucleotide sequence ID" value="NZ_CP061281.1"/>
</dbReference>
<evidence type="ECO:0008006" key="4">
    <source>
        <dbReference type="Google" id="ProtNLM"/>
    </source>
</evidence>
<sequence length="136" mass="14566">MVEWRWMSRGARQVPDPWATPLIWTVAYAGAFALVVLLDVCGMLDRTGIALVTVSLLAALLGSRGRFAAAPGTALLCWVCLNVLGTEPAGELSWAGHRDPGWMACLLTATILGTATARVLHARAAYRRLTPPDVPN</sequence>
<reference evidence="2 3" key="1">
    <citation type="submission" date="2020-09" db="EMBL/GenBank/DDBJ databases">
        <title>A novel species.</title>
        <authorList>
            <person name="Gao J."/>
        </authorList>
    </citation>
    <scope>NUCLEOTIDE SEQUENCE [LARGE SCALE GENOMIC DNA]</scope>
    <source>
        <strain evidence="2 3">CRXT-Y-14</strain>
    </source>
</reference>
<feature type="transmembrane region" description="Helical" evidence="1">
    <location>
        <begin position="44"/>
        <end position="61"/>
    </location>
</feature>